<dbReference type="PANTHER" id="PTHR33776:SF4">
    <property type="entry name" value="ENDONUCLEASE_EXONUCLEASE_PHOSPHATASE DOMAIN-CONTAINING PROTEIN"/>
    <property type="match status" value="1"/>
</dbReference>
<evidence type="ECO:0000313" key="1">
    <source>
        <dbReference type="EMBL" id="CRK96583.1"/>
    </source>
</evidence>
<dbReference type="InterPro" id="IPR036691">
    <property type="entry name" value="Endo/exonu/phosph_ase_sf"/>
</dbReference>
<reference evidence="1 2" key="1">
    <citation type="submission" date="2015-04" db="EMBL/GenBank/DDBJ databases">
        <authorList>
            <person name="Syromyatnikov M.Y."/>
            <person name="Popov V.N."/>
        </authorList>
    </citation>
    <scope>NUCLEOTIDE SEQUENCE [LARGE SCALE GENOMIC DNA]</scope>
</reference>
<dbReference type="OrthoDB" id="10027367at2759"/>
<accession>A0A1J1I8G5</accession>
<name>A0A1J1I8G5_9DIPT</name>
<gene>
    <name evidence="1" type="ORF">CLUMA_CG010193</name>
</gene>
<keyword evidence="2" id="KW-1185">Reference proteome</keyword>
<dbReference type="PANTHER" id="PTHR33776">
    <property type="entry name" value="ENDO/EXONUCLEASE/PHOSPHATASE DOMAIN-CONTAINING PROTEIN"/>
    <property type="match status" value="1"/>
</dbReference>
<dbReference type="AlphaFoldDB" id="A0A1J1I8G5"/>
<dbReference type="SUPFAM" id="SSF56219">
    <property type="entry name" value="DNase I-like"/>
    <property type="match status" value="1"/>
</dbReference>
<dbReference type="Gene3D" id="3.60.10.10">
    <property type="entry name" value="Endonuclease/exonuclease/phosphatase"/>
    <property type="match status" value="1"/>
</dbReference>
<protein>
    <submittedName>
        <fullName evidence="1">CLUMA_CG010193, isoform A</fullName>
    </submittedName>
</protein>
<dbReference type="STRING" id="568069.A0A1J1I8G5"/>
<organism evidence="1 2">
    <name type="scientific">Clunio marinus</name>
    <dbReference type="NCBI Taxonomy" id="568069"/>
    <lineage>
        <taxon>Eukaryota</taxon>
        <taxon>Metazoa</taxon>
        <taxon>Ecdysozoa</taxon>
        <taxon>Arthropoda</taxon>
        <taxon>Hexapoda</taxon>
        <taxon>Insecta</taxon>
        <taxon>Pterygota</taxon>
        <taxon>Neoptera</taxon>
        <taxon>Endopterygota</taxon>
        <taxon>Diptera</taxon>
        <taxon>Nematocera</taxon>
        <taxon>Chironomoidea</taxon>
        <taxon>Chironomidae</taxon>
        <taxon>Clunio</taxon>
    </lineage>
</organism>
<evidence type="ECO:0000313" key="2">
    <source>
        <dbReference type="Proteomes" id="UP000183832"/>
    </source>
</evidence>
<dbReference type="EMBL" id="CVRI01000044">
    <property type="protein sequence ID" value="CRK96583.1"/>
    <property type="molecule type" value="Genomic_DNA"/>
</dbReference>
<sequence>MRYQWKHLISDLNSSIDVKASLGKRKDVIGEKRHDRKSSSRARGGGVAIYVRDNIKAKIISKSRANGLTEFLFLEIVNECRKKLNFGIVYNPPDNKSLLPLWNSLKNISKSGNDILMVGDFNINLLSTSTSSKNLINELLPLGLFCTQSEPTNFSNINNPSLIDLVFCESFKLKKLSQISPGSYTTHDAIFGVYDFNGRARLEFFTEKSLQINISNYKNKNICYSKP</sequence>
<dbReference type="Proteomes" id="UP000183832">
    <property type="component" value="Unassembled WGS sequence"/>
</dbReference>
<proteinExistence type="predicted"/>